<accession>A0A238YE18</accession>
<gene>
    <name evidence="1" type="ORF">SAMN06266787_11142</name>
</gene>
<organism evidence="1 2">
    <name type="scientific">Halorubrum ezzemoulense</name>
    <name type="common">Halorubrum chaoviator</name>
    <dbReference type="NCBI Taxonomy" id="337243"/>
    <lineage>
        <taxon>Archaea</taxon>
        <taxon>Methanobacteriati</taxon>
        <taxon>Methanobacteriota</taxon>
        <taxon>Stenosarchaea group</taxon>
        <taxon>Halobacteria</taxon>
        <taxon>Halobacteriales</taxon>
        <taxon>Haloferacaceae</taxon>
        <taxon>Halorubrum</taxon>
    </lineage>
</organism>
<dbReference type="AlphaFoldDB" id="A0A238YE18"/>
<reference evidence="1 2" key="1">
    <citation type="submission" date="2017-06" db="EMBL/GenBank/DDBJ databases">
        <authorList>
            <person name="Kim H.J."/>
            <person name="Triplett B.A."/>
        </authorList>
    </citation>
    <scope>NUCLEOTIDE SEQUENCE [LARGE SCALE GENOMIC DNA]</scope>
    <source>
        <strain evidence="1 2">DSM 19316</strain>
    </source>
</reference>
<dbReference type="EMBL" id="FZNK01000011">
    <property type="protein sequence ID" value="SNR69387.1"/>
    <property type="molecule type" value="Genomic_DNA"/>
</dbReference>
<sequence>MANQFRLILRASLSKLFILTALLSRHINHRLLLTLLFRTLDQHGMELSSFGLTPTTSHQLMTERIIHHVSLSELLLDERILSDSTIRLVQEHGLSVRS</sequence>
<dbReference type="Proteomes" id="UP000198297">
    <property type="component" value="Unassembled WGS sequence"/>
</dbReference>
<name>A0A238YE18_HALEZ</name>
<protein>
    <submittedName>
        <fullName evidence="1">Uncharacterized protein</fullName>
    </submittedName>
</protein>
<evidence type="ECO:0000313" key="2">
    <source>
        <dbReference type="Proteomes" id="UP000198297"/>
    </source>
</evidence>
<proteinExistence type="predicted"/>
<evidence type="ECO:0000313" key="1">
    <source>
        <dbReference type="EMBL" id="SNR69387.1"/>
    </source>
</evidence>